<accession>A0A1T2L3K8</accession>
<dbReference type="AlphaFoldDB" id="A0A1T2L3K8"/>
<comment type="caution">
    <text evidence="2">The sequence shown here is derived from an EMBL/GenBank/DDBJ whole genome shotgun (WGS) entry which is preliminary data.</text>
</comment>
<organism evidence="2 3">
    <name type="scientific">Solemya elarraichensis gill symbiont</name>
    <dbReference type="NCBI Taxonomy" id="1918949"/>
    <lineage>
        <taxon>Bacteria</taxon>
        <taxon>Pseudomonadati</taxon>
        <taxon>Pseudomonadota</taxon>
        <taxon>Gammaproteobacteria</taxon>
        <taxon>sulfur-oxidizing symbionts</taxon>
    </lineage>
</organism>
<feature type="domain" description="DUF4224" evidence="1">
    <location>
        <begin position="2"/>
        <end position="44"/>
    </location>
</feature>
<evidence type="ECO:0000313" key="3">
    <source>
        <dbReference type="Proteomes" id="UP000190198"/>
    </source>
</evidence>
<keyword evidence="3" id="KW-1185">Reference proteome</keyword>
<protein>
    <recommendedName>
        <fullName evidence="1">DUF4224 domain-containing protein</fullName>
    </recommendedName>
</protein>
<name>A0A1T2L3K8_9GAMM</name>
<gene>
    <name evidence="2" type="ORF">BOW52_07005</name>
</gene>
<sequence length="63" mass="7196">MILTSDELKSLTGYQQPAAQIRALKKMDIFYRVRPDGHPVVTWDMVNGLDIQTANQEYMLNVA</sequence>
<proteinExistence type="predicted"/>
<reference evidence="2 3" key="1">
    <citation type="submission" date="2016-11" db="EMBL/GenBank/DDBJ databases">
        <title>Mixed transmission modes and dynamic genome evolution in an obligate animal-bacterial symbiosis.</title>
        <authorList>
            <person name="Russell S.L."/>
            <person name="Corbett-Detig R.B."/>
            <person name="Cavanaugh C.M."/>
        </authorList>
    </citation>
    <scope>NUCLEOTIDE SEQUENCE [LARGE SCALE GENOMIC DNA]</scope>
    <source>
        <strain evidence="2">Sp-SM6</strain>
    </source>
</reference>
<dbReference type="OrthoDB" id="6059012at2"/>
<dbReference type="InterPro" id="IPR025319">
    <property type="entry name" value="DUF4224"/>
</dbReference>
<dbReference type="EMBL" id="MPRK01000118">
    <property type="protein sequence ID" value="OOZ39683.1"/>
    <property type="molecule type" value="Genomic_DNA"/>
</dbReference>
<evidence type="ECO:0000313" key="2">
    <source>
        <dbReference type="EMBL" id="OOZ39683.1"/>
    </source>
</evidence>
<dbReference type="RefSeq" id="WP_078477063.1">
    <property type="nucleotide sequence ID" value="NZ_MPRK01000118.1"/>
</dbReference>
<evidence type="ECO:0000259" key="1">
    <source>
        <dbReference type="Pfam" id="PF13986"/>
    </source>
</evidence>
<dbReference type="Proteomes" id="UP000190198">
    <property type="component" value="Unassembled WGS sequence"/>
</dbReference>
<dbReference type="Pfam" id="PF13986">
    <property type="entry name" value="DUF4224"/>
    <property type="match status" value="1"/>
</dbReference>